<keyword evidence="3" id="KW-0645">Protease</keyword>
<feature type="transmembrane region" description="Helical" evidence="1">
    <location>
        <begin position="134"/>
        <end position="151"/>
    </location>
</feature>
<evidence type="ECO:0000259" key="2">
    <source>
        <dbReference type="Pfam" id="PF02517"/>
    </source>
</evidence>
<name>A0A846U027_9MICC</name>
<dbReference type="GO" id="GO:0004175">
    <property type="term" value="F:endopeptidase activity"/>
    <property type="evidence" value="ECO:0007669"/>
    <property type="project" value="UniProtKB-ARBA"/>
</dbReference>
<evidence type="ECO:0000313" key="3">
    <source>
        <dbReference type="EMBL" id="NKE09865.1"/>
    </source>
</evidence>
<dbReference type="GO" id="GO:0080120">
    <property type="term" value="P:CAAX-box protein maturation"/>
    <property type="evidence" value="ECO:0007669"/>
    <property type="project" value="UniProtKB-ARBA"/>
</dbReference>
<evidence type="ECO:0000313" key="4">
    <source>
        <dbReference type="Proteomes" id="UP000521379"/>
    </source>
</evidence>
<feature type="domain" description="CAAX prenyl protease 2/Lysostaphin resistance protein A-like" evidence="2">
    <location>
        <begin position="137"/>
        <end position="230"/>
    </location>
</feature>
<gene>
    <name evidence="3" type="ORF">GTW58_07935</name>
</gene>
<dbReference type="GO" id="GO:0008237">
    <property type="term" value="F:metallopeptidase activity"/>
    <property type="evidence" value="ECO:0007669"/>
    <property type="project" value="UniProtKB-KW"/>
</dbReference>
<dbReference type="AlphaFoldDB" id="A0A846U027"/>
<dbReference type="EMBL" id="JAAVUN010000013">
    <property type="protein sequence ID" value="NKE09865.1"/>
    <property type="molecule type" value="Genomic_DNA"/>
</dbReference>
<evidence type="ECO:0000256" key="1">
    <source>
        <dbReference type="SAM" id="Phobius"/>
    </source>
</evidence>
<keyword evidence="3" id="KW-0482">Metalloprotease</keyword>
<comment type="caution">
    <text evidence="3">The sequence shown here is derived from an EMBL/GenBank/DDBJ whole genome shotgun (WGS) entry which is preliminary data.</text>
</comment>
<feature type="transmembrane region" description="Helical" evidence="1">
    <location>
        <begin position="171"/>
        <end position="189"/>
    </location>
</feature>
<dbReference type="GO" id="GO:0006508">
    <property type="term" value="P:proteolysis"/>
    <property type="evidence" value="ECO:0007669"/>
    <property type="project" value="UniProtKB-KW"/>
</dbReference>
<dbReference type="Proteomes" id="UP000521379">
    <property type="component" value="Unassembled WGS sequence"/>
</dbReference>
<dbReference type="Pfam" id="PF02517">
    <property type="entry name" value="Rce1-like"/>
    <property type="match status" value="1"/>
</dbReference>
<reference evidence="3 4" key="1">
    <citation type="submission" date="2020-02" db="EMBL/GenBank/DDBJ databases">
        <authorList>
            <person name="Sun Q."/>
        </authorList>
    </citation>
    <scope>NUCLEOTIDE SEQUENCE [LARGE SCALE GENOMIC DNA]</scope>
    <source>
        <strain evidence="3 4">YIM 13062</strain>
    </source>
</reference>
<keyword evidence="1" id="KW-1133">Transmembrane helix</keyword>
<protein>
    <submittedName>
        <fullName evidence="3">CPBP family intramembrane metalloprotease</fullName>
    </submittedName>
</protein>
<dbReference type="RefSeq" id="WP_119932924.1">
    <property type="nucleotide sequence ID" value="NZ_JAAVUN010000013.1"/>
</dbReference>
<feature type="transmembrane region" description="Helical" evidence="1">
    <location>
        <begin position="30"/>
        <end position="51"/>
    </location>
</feature>
<keyword evidence="1" id="KW-0812">Transmembrane</keyword>
<feature type="transmembrane region" description="Helical" evidence="1">
    <location>
        <begin position="196"/>
        <end position="214"/>
    </location>
</feature>
<accession>A0A846U027</accession>
<keyword evidence="1" id="KW-0472">Membrane</keyword>
<keyword evidence="4" id="KW-1185">Reference proteome</keyword>
<sequence length="247" mass="25953">MNPNQVIPPGSVLHFAEQAVHPRRSPWRPLVGLVLGGFAALIVLSLVTLTLQPPLGTVLPGDLASLVTAASGLFLAGVTLTVIVCVLLRLTPGRLVSVTGSFRWRLFGLYALACVPIMALFLIGNVHGIQRTDWILATLVVFAVIPFQVTGEELAFRGAVQQSVSALLPAWRLRLVTAALVSAALFAVVHRPGNAAGLAAFLAFGLVFAAAGYLTGGLEAPLALHLITNLYSLGTPTIQVDNTNLLT</sequence>
<proteinExistence type="predicted"/>
<dbReference type="InterPro" id="IPR003675">
    <property type="entry name" value="Rce1/LyrA-like_dom"/>
</dbReference>
<feature type="transmembrane region" description="Helical" evidence="1">
    <location>
        <begin position="63"/>
        <end position="90"/>
    </location>
</feature>
<organism evidence="3 4">
    <name type="scientific">Kocuria subflava</name>
    <dbReference type="NCBI Taxonomy" id="1736139"/>
    <lineage>
        <taxon>Bacteria</taxon>
        <taxon>Bacillati</taxon>
        <taxon>Actinomycetota</taxon>
        <taxon>Actinomycetes</taxon>
        <taxon>Micrococcales</taxon>
        <taxon>Micrococcaceae</taxon>
        <taxon>Kocuria</taxon>
    </lineage>
</organism>
<feature type="transmembrane region" description="Helical" evidence="1">
    <location>
        <begin position="102"/>
        <end position="122"/>
    </location>
</feature>
<keyword evidence="3" id="KW-0378">Hydrolase</keyword>